<keyword evidence="3" id="KW-1133">Transmembrane helix</keyword>
<feature type="region of interest" description="Disordered" evidence="2">
    <location>
        <begin position="103"/>
        <end position="124"/>
    </location>
</feature>
<evidence type="ECO:0000313" key="5">
    <source>
        <dbReference type="Proteomes" id="UP000229307"/>
    </source>
</evidence>
<dbReference type="PROSITE" id="PS50005">
    <property type="entry name" value="TPR"/>
    <property type="match status" value="1"/>
</dbReference>
<protein>
    <submittedName>
        <fullName evidence="4">Uncharacterized protein</fullName>
    </submittedName>
</protein>
<proteinExistence type="predicted"/>
<evidence type="ECO:0000256" key="1">
    <source>
        <dbReference type="PROSITE-ProRule" id="PRU00339"/>
    </source>
</evidence>
<feature type="transmembrane region" description="Helical" evidence="3">
    <location>
        <begin position="20"/>
        <end position="40"/>
    </location>
</feature>
<sequence>MDKNMKPTPDFDPPPLRGRSWWGGVLSVVLLFFAAAALNVPLRNYSRSGMTAEKADIVYRIFGGLRGILADWAFMKGESYFHGGLPAVSLAKTGAECLQAEMSARGEAEPEGHDEHELERGHENKEAVKPDLYSKILGCLKVTGHVHLTGPAEKEVLPWFYLQVRFNPRDISGWVLGGYWLRRESKYAESLRFLEEGESKNPDSANIKTALGEAYFKARDYKKAAEYLEQATRLWKEGRSPNAVQDDYTRTDRMLAFTLLAECYKIAGEKGRANAVYSDLVKIEPLRARAP</sequence>
<gene>
    <name evidence="4" type="ORF">COY52_05445</name>
</gene>
<comment type="caution">
    <text evidence="4">The sequence shown here is derived from an EMBL/GenBank/DDBJ whole genome shotgun (WGS) entry which is preliminary data.</text>
</comment>
<dbReference type="AlphaFoldDB" id="A0A2M7SC09"/>
<evidence type="ECO:0000313" key="4">
    <source>
        <dbReference type="EMBL" id="PIZ17031.1"/>
    </source>
</evidence>
<dbReference type="EMBL" id="PFMR01000148">
    <property type="protein sequence ID" value="PIZ17031.1"/>
    <property type="molecule type" value="Genomic_DNA"/>
</dbReference>
<dbReference type="InterPro" id="IPR011990">
    <property type="entry name" value="TPR-like_helical_dom_sf"/>
</dbReference>
<name>A0A2M7SC09_9BACT</name>
<feature type="repeat" description="TPR" evidence="1">
    <location>
        <begin position="205"/>
        <end position="238"/>
    </location>
</feature>
<organism evidence="4 5">
    <name type="scientific">Candidatus Desantisbacteria bacterium CG_4_10_14_0_8_um_filter_48_22</name>
    <dbReference type="NCBI Taxonomy" id="1974543"/>
    <lineage>
        <taxon>Bacteria</taxon>
        <taxon>Candidatus Desantisiibacteriota</taxon>
    </lineage>
</organism>
<evidence type="ECO:0000256" key="3">
    <source>
        <dbReference type="SAM" id="Phobius"/>
    </source>
</evidence>
<dbReference type="Pfam" id="PF14559">
    <property type="entry name" value="TPR_19"/>
    <property type="match status" value="1"/>
</dbReference>
<dbReference type="Proteomes" id="UP000229307">
    <property type="component" value="Unassembled WGS sequence"/>
</dbReference>
<feature type="compositionally biased region" description="Basic and acidic residues" evidence="2">
    <location>
        <begin position="104"/>
        <end position="124"/>
    </location>
</feature>
<keyword evidence="3" id="KW-0472">Membrane</keyword>
<accession>A0A2M7SC09</accession>
<dbReference type="InterPro" id="IPR019734">
    <property type="entry name" value="TPR_rpt"/>
</dbReference>
<keyword evidence="3" id="KW-0812">Transmembrane</keyword>
<dbReference type="Gene3D" id="1.25.40.10">
    <property type="entry name" value="Tetratricopeptide repeat domain"/>
    <property type="match status" value="1"/>
</dbReference>
<reference evidence="5" key="1">
    <citation type="submission" date="2017-09" db="EMBL/GenBank/DDBJ databases">
        <title>Depth-based differentiation of microbial function through sediment-hosted aquifers and enrichment of novel symbionts in the deep terrestrial subsurface.</title>
        <authorList>
            <person name="Probst A.J."/>
            <person name="Ladd B."/>
            <person name="Jarett J.K."/>
            <person name="Geller-Mcgrath D.E."/>
            <person name="Sieber C.M.K."/>
            <person name="Emerson J.B."/>
            <person name="Anantharaman K."/>
            <person name="Thomas B.C."/>
            <person name="Malmstrom R."/>
            <person name="Stieglmeier M."/>
            <person name="Klingl A."/>
            <person name="Woyke T."/>
            <person name="Ryan C.M."/>
            <person name="Banfield J.F."/>
        </authorList>
    </citation>
    <scope>NUCLEOTIDE SEQUENCE [LARGE SCALE GENOMIC DNA]</scope>
</reference>
<keyword evidence="1" id="KW-0802">TPR repeat</keyword>
<dbReference type="SUPFAM" id="SSF48452">
    <property type="entry name" value="TPR-like"/>
    <property type="match status" value="1"/>
</dbReference>
<evidence type="ECO:0000256" key="2">
    <source>
        <dbReference type="SAM" id="MobiDB-lite"/>
    </source>
</evidence>